<organism evidence="1">
    <name type="scientific">Arundo donax</name>
    <name type="common">Giant reed</name>
    <name type="synonym">Donax arundinaceus</name>
    <dbReference type="NCBI Taxonomy" id="35708"/>
    <lineage>
        <taxon>Eukaryota</taxon>
        <taxon>Viridiplantae</taxon>
        <taxon>Streptophyta</taxon>
        <taxon>Embryophyta</taxon>
        <taxon>Tracheophyta</taxon>
        <taxon>Spermatophyta</taxon>
        <taxon>Magnoliopsida</taxon>
        <taxon>Liliopsida</taxon>
        <taxon>Poales</taxon>
        <taxon>Poaceae</taxon>
        <taxon>PACMAD clade</taxon>
        <taxon>Arundinoideae</taxon>
        <taxon>Arundineae</taxon>
        <taxon>Arundo</taxon>
    </lineage>
</organism>
<reference evidence="1" key="2">
    <citation type="journal article" date="2015" name="Data Brief">
        <title>Shoot transcriptome of the giant reed, Arundo donax.</title>
        <authorList>
            <person name="Barrero R.A."/>
            <person name="Guerrero F.D."/>
            <person name="Moolhuijzen P."/>
            <person name="Goolsby J.A."/>
            <person name="Tidwell J."/>
            <person name="Bellgard S.E."/>
            <person name="Bellgard M.I."/>
        </authorList>
    </citation>
    <scope>NUCLEOTIDE SEQUENCE</scope>
    <source>
        <tissue evidence="1">Shoot tissue taken approximately 20 cm above the soil surface</tissue>
    </source>
</reference>
<name>A0A0A8YN31_ARUDO</name>
<proteinExistence type="predicted"/>
<dbReference type="AlphaFoldDB" id="A0A0A8YN31"/>
<accession>A0A0A8YN31</accession>
<sequence length="41" mass="4633">MCPMGLFDLCTAPIHDMISRRLVETCSFFLGLFNILNPSLD</sequence>
<dbReference type="EMBL" id="GBRH01273878">
    <property type="protein sequence ID" value="JAD24017.1"/>
    <property type="molecule type" value="Transcribed_RNA"/>
</dbReference>
<protein>
    <submittedName>
        <fullName evidence="1">Uncharacterized protein</fullName>
    </submittedName>
</protein>
<evidence type="ECO:0000313" key="1">
    <source>
        <dbReference type="EMBL" id="JAD24017.1"/>
    </source>
</evidence>
<reference evidence="1" key="1">
    <citation type="submission" date="2014-09" db="EMBL/GenBank/DDBJ databases">
        <authorList>
            <person name="Magalhaes I.L.F."/>
            <person name="Oliveira U."/>
            <person name="Santos F.R."/>
            <person name="Vidigal T.H.D.A."/>
            <person name="Brescovit A.D."/>
            <person name="Santos A.J."/>
        </authorList>
    </citation>
    <scope>NUCLEOTIDE SEQUENCE</scope>
    <source>
        <tissue evidence="1">Shoot tissue taken approximately 20 cm above the soil surface</tissue>
    </source>
</reference>